<evidence type="ECO:0000313" key="8">
    <source>
        <dbReference type="EMBL" id="KAF9758266.1"/>
    </source>
</evidence>
<dbReference type="CDD" id="cd01647">
    <property type="entry name" value="RT_LTR"/>
    <property type="match status" value="1"/>
</dbReference>
<gene>
    <name evidence="8" type="primary">pol_4</name>
    <name evidence="8" type="ORF">NGRA_3181</name>
</gene>
<keyword evidence="4" id="KW-0255">Endonuclease</keyword>
<evidence type="ECO:0000256" key="4">
    <source>
        <dbReference type="ARBA" id="ARBA00022759"/>
    </source>
</evidence>
<evidence type="ECO:0000256" key="1">
    <source>
        <dbReference type="ARBA" id="ARBA00022679"/>
    </source>
</evidence>
<dbReference type="GO" id="GO:0016787">
    <property type="term" value="F:hydrolase activity"/>
    <property type="evidence" value="ECO:0007669"/>
    <property type="project" value="UniProtKB-KW"/>
</dbReference>
<dbReference type="InterPro" id="IPR041373">
    <property type="entry name" value="RT_RNaseH"/>
</dbReference>
<keyword evidence="6" id="KW-0695">RNA-directed DNA polymerase</keyword>
<dbReference type="InterPro" id="IPR000477">
    <property type="entry name" value="RT_dom"/>
</dbReference>
<dbReference type="CDD" id="cd09274">
    <property type="entry name" value="RNase_HI_RT_Ty3"/>
    <property type="match status" value="1"/>
</dbReference>
<comment type="caution">
    <text evidence="8">The sequence shown here is derived from an EMBL/GenBank/DDBJ whole genome shotgun (WGS) entry which is preliminary data.</text>
</comment>
<keyword evidence="3" id="KW-0540">Nuclease</keyword>
<evidence type="ECO:0000256" key="5">
    <source>
        <dbReference type="ARBA" id="ARBA00022801"/>
    </source>
</evidence>
<keyword evidence="9" id="KW-1185">Reference proteome</keyword>
<evidence type="ECO:0000256" key="6">
    <source>
        <dbReference type="ARBA" id="ARBA00022918"/>
    </source>
</evidence>
<dbReference type="PROSITE" id="PS50878">
    <property type="entry name" value="RT_POL"/>
    <property type="match status" value="1"/>
</dbReference>
<feature type="domain" description="Reverse transcriptase" evidence="7">
    <location>
        <begin position="1"/>
        <end position="82"/>
    </location>
</feature>
<dbReference type="Gene3D" id="3.30.70.270">
    <property type="match status" value="2"/>
</dbReference>
<dbReference type="Pfam" id="PF00078">
    <property type="entry name" value="RVT_1"/>
    <property type="match status" value="1"/>
</dbReference>
<keyword evidence="1" id="KW-0808">Transferase</keyword>
<dbReference type="Gene3D" id="3.10.20.370">
    <property type="match status" value="1"/>
</dbReference>
<reference evidence="8 9" key="1">
    <citation type="journal article" date="2020" name="Genome Biol. Evol.">
        <title>Comparative genomics of strictly vertically transmitted, feminizing microsporidia endosymbionts of amphipod crustaceans.</title>
        <authorList>
            <person name="Cormier A."/>
            <person name="Chebbi M.A."/>
            <person name="Giraud I."/>
            <person name="Wattier R."/>
            <person name="Teixeira M."/>
            <person name="Gilbert C."/>
            <person name="Rigaud T."/>
            <person name="Cordaux R."/>
        </authorList>
    </citation>
    <scope>NUCLEOTIDE SEQUENCE [LARGE SCALE GENOMIC DNA]</scope>
    <source>
        <strain evidence="8 9">Ou3-Ou53</strain>
    </source>
</reference>
<evidence type="ECO:0000256" key="3">
    <source>
        <dbReference type="ARBA" id="ARBA00022722"/>
    </source>
</evidence>
<organism evidence="8 9">
    <name type="scientific">Nosema granulosis</name>
    <dbReference type="NCBI Taxonomy" id="83296"/>
    <lineage>
        <taxon>Eukaryota</taxon>
        <taxon>Fungi</taxon>
        <taxon>Fungi incertae sedis</taxon>
        <taxon>Microsporidia</taxon>
        <taxon>Nosematidae</taxon>
        <taxon>Nosema</taxon>
    </lineage>
</organism>
<accession>A0A9P6GV82</accession>
<dbReference type="GO" id="GO:0003964">
    <property type="term" value="F:RNA-directed DNA polymerase activity"/>
    <property type="evidence" value="ECO:0007669"/>
    <property type="project" value="UniProtKB-KW"/>
</dbReference>
<dbReference type="InterPro" id="IPR041588">
    <property type="entry name" value="Integrase_H2C2"/>
</dbReference>
<dbReference type="FunFam" id="3.10.20.370:FF:000001">
    <property type="entry name" value="Retrovirus-related Pol polyprotein from transposon 17.6-like protein"/>
    <property type="match status" value="1"/>
</dbReference>
<keyword evidence="5" id="KW-0378">Hydrolase</keyword>
<dbReference type="AlphaFoldDB" id="A0A9P6GV82"/>
<dbReference type="OrthoDB" id="5593162at2759"/>
<dbReference type="PANTHER" id="PTHR37984">
    <property type="entry name" value="PROTEIN CBG26694"/>
    <property type="match status" value="1"/>
</dbReference>
<dbReference type="SUPFAM" id="SSF56672">
    <property type="entry name" value="DNA/RNA polymerases"/>
    <property type="match status" value="1"/>
</dbReference>
<dbReference type="Gene3D" id="1.10.340.70">
    <property type="match status" value="1"/>
</dbReference>
<proteinExistence type="predicted"/>
<protein>
    <submittedName>
        <fullName evidence="8">Retrovirus-related Pol polyprotein from transposon</fullName>
    </submittedName>
</protein>
<dbReference type="EMBL" id="SBJO01000643">
    <property type="protein sequence ID" value="KAF9758266.1"/>
    <property type="molecule type" value="Genomic_DNA"/>
</dbReference>
<dbReference type="PANTHER" id="PTHR37984:SF5">
    <property type="entry name" value="PROTEIN NYNRIN-LIKE"/>
    <property type="match status" value="1"/>
</dbReference>
<dbReference type="Proteomes" id="UP000740883">
    <property type="component" value="Unassembled WGS sequence"/>
</dbReference>
<evidence type="ECO:0000313" key="9">
    <source>
        <dbReference type="Proteomes" id="UP000740883"/>
    </source>
</evidence>
<feature type="non-terminal residue" evidence="8">
    <location>
        <position position="418"/>
    </location>
</feature>
<evidence type="ECO:0000256" key="2">
    <source>
        <dbReference type="ARBA" id="ARBA00022695"/>
    </source>
</evidence>
<dbReference type="InterPro" id="IPR050951">
    <property type="entry name" value="Retrovirus_Pol_polyprotein"/>
</dbReference>
<dbReference type="GO" id="GO:0003676">
    <property type="term" value="F:nucleic acid binding"/>
    <property type="evidence" value="ECO:0007669"/>
    <property type="project" value="InterPro"/>
</dbReference>
<dbReference type="Pfam" id="PF17921">
    <property type="entry name" value="Integrase_H2C2"/>
    <property type="match status" value="1"/>
</dbReference>
<dbReference type="InterPro" id="IPR043502">
    <property type="entry name" value="DNA/RNA_pol_sf"/>
</dbReference>
<dbReference type="FunFam" id="3.30.70.270:FF:000003">
    <property type="entry name" value="Transposon Ty3-G Gag-Pol polyprotein"/>
    <property type="match status" value="1"/>
</dbReference>
<sequence length="418" mass="49100">MPFGLCNAPATFQRAIDFILKDCLGKFVIPYLDDIIIYSNNQEDHKYHVEYVLKKLKAHNIILNKSKCKFFRKEVKILGNIISEGMVKPDPEKISCIKQYPLPETVRELRSFLGIANYCREFIVDFAGKTKCLYDLLKGETKRSVRRLNHTEETLDAFNMIRRSLTDSTSRAQPDFNREFILTTDASEIGMGAILSQIDERGQERMISAFSKNFDKHQRNYSVTDKELLAVVKSIEHYRHYLLGKEFLLKTDHKALTYLWKSKNPTSRLLKWAMKLQEYKFRVVYIKGEDNTADGYSRINMLRTDKEKKLSEEDKDKILKEYHITLGHGSKNNMKYAISRRYNWPGMYKEIEKVCDECVTCKRFGNQEINTKNKVIETSRENELWEIDLVGRISDKGKNKFIFVGIDHYSKWIETRII</sequence>
<dbReference type="Gene3D" id="3.30.420.10">
    <property type="entry name" value="Ribonuclease H-like superfamily/Ribonuclease H"/>
    <property type="match status" value="1"/>
</dbReference>
<keyword evidence="2" id="KW-0548">Nucleotidyltransferase</keyword>
<dbReference type="Pfam" id="PF17917">
    <property type="entry name" value="RT_RNaseH"/>
    <property type="match status" value="1"/>
</dbReference>
<name>A0A9P6GV82_9MICR</name>
<evidence type="ECO:0000259" key="7">
    <source>
        <dbReference type="PROSITE" id="PS50878"/>
    </source>
</evidence>
<dbReference type="FunFam" id="3.30.70.270:FF:000020">
    <property type="entry name" value="Transposon Tf2-6 polyprotein-like Protein"/>
    <property type="match status" value="1"/>
</dbReference>
<dbReference type="GO" id="GO:0004519">
    <property type="term" value="F:endonuclease activity"/>
    <property type="evidence" value="ECO:0007669"/>
    <property type="project" value="UniProtKB-KW"/>
</dbReference>
<dbReference type="InterPro" id="IPR043128">
    <property type="entry name" value="Rev_trsase/Diguanyl_cyclase"/>
</dbReference>
<dbReference type="InterPro" id="IPR036397">
    <property type="entry name" value="RNaseH_sf"/>
</dbReference>